<comment type="function">
    <text evidence="1">Required for efficient biogenesis of the 60S ribosomal subunit.</text>
</comment>
<evidence type="ECO:0000256" key="1">
    <source>
        <dbReference type="ARBA" id="ARBA00003035"/>
    </source>
</evidence>
<evidence type="ECO:0000256" key="2">
    <source>
        <dbReference type="ARBA" id="ARBA00004604"/>
    </source>
</evidence>
<dbReference type="Proteomes" id="UP000696280">
    <property type="component" value="Unassembled WGS sequence"/>
</dbReference>
<comment type="subcellular location">
    <subcellularLocation>
        <location evidence="2">Nucleus</location>
        <location evidence="2">Nucleolus</location>
    </subcellularLocation>
</comment>
<evidence type="ECO:0000256" key="8">
    <source>
        <dbReference type="SAM" id="MobiDB-lite"/>
    </source>
</evidence>
<evidence type="ECO:0000256" key="6">
    <source>
        <dbReference type="ARBA" id="ARBA00023242"/>
    </source>
</evidence>
<keyword evidence="6" id="KW-0539">Nucleus</keyword>
<organism evidence="10 11">
    <name type="scientific">Hymenoscyphus fraxineus</name>
    <dbReference type="NCBI Taxonomy" id="746836"/>
    <lineage>
        <taxon>Eukaryota</taxon>
        <taxon>Fungi</taxon>
        <taxon>Dikarya</taxon>
        <taxon>Ascomycota</taxon>
        <taxon>Pezizomycotina</taxon>
        <taxon>Leotiomycetes</taxon>
        <taxon>Helotiales</taxon>
        <taxon>Helotiaceae</taxon>
        <taxon>Hymenoscyphus</taxon>
    </lineage>
</organism>
<evidence type="ECO:0000256" key="7">
    <source>
        <dbReference type="ARBA" id="ARBA00023274"/>
    </source>
</evidence>
<reference evidence="10" key="1">
    <citation type="submission" date="2021-07" db="EMBL/GenBank/DDBJ databases">
        <authorList>
            <person name="Durling M."/>
        </authorList>
    </citation>
    <scope>NUCLEOTIDE SEQUENCE</scope>
</reference>
<keyword evidence="11" id="KW-1185">Reference proteome</keyword>
<protein>
    <recommendedName>
        <fullName evidence="4">Ribosome assembly protein 3</fullName>
    </recommendedName>
</protein>
<dbReference type="GO" id="GO:0005730">
    <property type="term" value="C:nucleolus"/>
    <property type="evidence" value="ECO:0007669"/>
    <property type="project" value="UniProtKB-SubCell"/>
</dbReference>
<dbReference type="PANTHER" id="PTHR28127:SF1">
    <property type="entry name" value="RIBOSOME ASSEMBLY PROTEIN 3"/>
    <property type="match status" value="1"/>
</dbReference>
<keyword evidence="7" id="KW-0687">Ribonucleoprotein</keyword>
<feature type="compositionally biased region" description="Polar residues" evidence="8">
    <location>
        <begin position="35"/>
        <end position="52"/>
    </location>
</feature>
<dbReference type="PANTHER" id="PTHR28127">
    <property type="entry name" value="RIBOSOME ASSEMBLY PROTEIN 3"/>
    <property type="match status" value="1"/>
</dbReference>
<dbReference type="InterPro" id="IPR051898">
    <property type="entry name" value="Ribosome_Assembly_3"/>
</dbReference>
<dbReference type="AlphaFoldDB" id="A0A9N9KUX8"/>
<evidence type="ECO:0000256" key="4">
    <source>
        <dbReference type="ARBA" id="ARBA00015339"/>
    </source>
</evidence>
<accession>A0A9N9KUX8</accession>
<dbReference type="Pfam" id="PF14615">
    <property type="entry name" value="Rsa3"/>
    <property type="match status" value="1"/>
</dbReference>
<name>A0A9N9KUX8_9HELO</name>
<evidence type="ECO:0000313" key="10">
    <source>
        <dbReference type="EMBL" id="CAG8954359.1"/>
    </source>
</evidence>
<gene>
    <name evidence="10" type="ORF">HYFRA_00005984</name>
</gene>
<dbReference type="GO" id="GO:0000027">
    <property type="term" value="P:ribosomal large subunit assembly"/>
    <property type="evidence" value="ECO:0007669"/>
    <property type="project" value="TreeGrafter"/>
</dbReference>
<evidence type="ECO:0000256" key="3">
    <source>
        <dbReference type="ARBA" id="ARBA00006256"/>
    </source>
</evidence>
<feature type="region of interest" description="Disordered" evidence="8">
    <location>
        <begin position="1"/>
        <end position="60"/>
    </location>
</feature>
<comment type="similarity">
    <text evidence="3">Belongs to the RSA3 family.</text>
</comment>
<keyword evidence="5" id="KW-0690">Ribosome biogenesis</keyword>
<evidence type="ECO:0000256" key="5">
    <source>
        <dbReference type="ARBA" id="ARBA00022517"/>
    </source>
</evidence>
<dbReference type="OrthoDB" id="69550at2759"/>
<feature type="domain" description="Ribosome-assembly protein 3 C-terminal" evidence="9">
    <location>
        <begin position="70"/>
        <end position="115"/>
    </location>
</feature>
<comment type="caution">
    <text evidence="10">The sequence shown here is derived from an EMBL/GenBank/DDBJ whole genome shotgun (WGS) entry which is preliminary data.</text>
</comment>
<dbReference type="GO" id="GO:0030687">
    <property type="term" value="C:preribosome, large subunit precursor"/>
    <property type="evidence" value="ECO:0007669"/>
    <property type="project" value="TreeGrafter"/>
</dbReference>
<sequence length="131" mass="14828">MESKRQDKPRRHKKRKSRTQVSSDSDSDYEIEAAASTSPQPQPENKTTSTTVVEKKPSKLDEDAEISAAFTKFYMQRATVEFAEDLDRVRGAEDFKDEALSILVSALQQGTEVFSREEQRRIVMAGKKVEG</sequence>
<evidence type="ECO:0000259" key="9">
    <source>
        <dbReference type="Pfam" id="PF14615"/>
    </source>
</evidence>
<proteinExistence type="inferred from homology"/>
<feature type="compositionally biased region" description="Basic residues" evidence="8">
    <location>
        <begin position="7"/>
        <end position="18"/>
    </location>
</feature>
<dbReference type="EMBL" id="CAJVRL010000056">
    <property type="protein sequence ID" value="CAG8954359.1"/>
    <property type="molecule type" value="Genomic_DNA"/>
</dbReference>
<dbReference type="InterPro" id="IPR028217">
    <property type="entry name" value="Rsa3_C"/>
</dbReference>
<evidence type="ECO:0000313" key="11">
    <source>
        <dbReference type="Proteomes" id="UP000696280"/>
    </source>
</evidence>